<feature type="transmembrane region" description="Helical" evidence="12">
    <location>
        <begin position="156"/>
        <end position="177"/>
    </location>
</feature>
<comment type="caution">
    <text evidence="14">The sequence shown here is derived from an EMBL/GenBank/DDBJ whole genome shotgun (WGS) entry which is preliminary data.</text>
</comment>
<gene>
    <name evidence="14" type="ORF">DVR12_25075</name>
</gene>
<dbReference type="OrthoDB" id="9799090at2"/>
<evidence type="ECO:0000313" key="15">
    <source>
        <dbReference type="Proteomes" id="UP000260644"/>
    </source>
</evidence>
<dbReference type="SUPFAM" id="SSF81324">
    <property type="entry name" value="Voltage-gated potassium channels"/>
    <property type="match status" value="1"/>
</dbReference>
<dbReference type="PANTHER" id="PTHR11537">
    <property type="entry name" value="VOLTAGE-GATED POTASSIUM CHANNEL"/>
    <property type="match status" value="1"/>
</dbReference>
<evidence type="ECO:0000256" key="6">
    <source>
        <dbReference type="ARBA" id="ARBA00022882"/>
    </source>
</evidence>
<keyword evidence="9" id="KW-0406">Ion transport</keyword>
<evidence type="ECO:0000256" key="11">
    <source>
        <dbReference type="ARBA" id="ARBA00023303"/>
    </source>
</evidence>
<dbReference type="PANTHER" id="PTHR11537:SF254">
    <property type="entry name" value="POTASSIUM VOLTAGE-GATED CHANNEL PROTEIN SHAB"/>
    <property type="match status" value="1"/>
</dbReference>
<dbReference type="Gene3D" id="1.20.120.350">
    <property type="entry name" value="Voltage-gated potassium channels. Chain C"/>
    <property type="match status" value="1"/>
</dbReference>
<dbReference type="GO" id="GO:0001508">
    <property type="term" value="P:action potential"/>
    <property type="evidence" value="ECO:0007669"/>
    <property type="project" value="TreeGrafter"/>
</dbReference>
<accession>A0A3E1Y343</accession>
<evidence type="ECO:0000256" key="12">
    <source>
        <dbReference type="SAM" id="Phobius"/>
    </source>
</evidence>
<evidence type="ECO:0000256" key="2">
    <source>
        <dbReference type="ARBA" id="ARBA00022448"/>
    </source>
</evidence>
<feature type="transmembrane region" description="Helical" evidence="12">
    <location>
        <begin position="30"/>
        <end position="48"/>
    </location>
</feature>
<evidence type="ECO:0000256" key="3">
    <source>
        <dbReference type="ARBA" id="ARBA00022538"/>
    </source>
</evidence>
<feature type="transmembrane region" description="Helical" evidence="12">
    <location>
        <begin position="91"/>
        <end position="108"/>
    </location>
</feature>
<dbReference type="Pfam" id="PF00520">
    <property type="entry name" value="Ion_trans"/>
    <property type="match status" value="1"/>
</dbReference>
<feature type="domain" description="Ion transport" evidence="13">
    <location>
        <begin position="29"/>
        <end position="245"/>
    </location>
</feature>
<dbReference type="GO" id="GO:0005249">
    <property type="term" value="F:voltage-gated potassium channel activity"/>
    <property type="evidence" value="ECO:0007669"/>
    <property type="project" value="InterPro"/>
</dbReference>
<evidence type="ECO:0000256" key="7">
    <source>
        <dbReference type="ARBA" id="ARBA00022958"/>
    </source>
</evidence>
<evidence type="ECO:0000256" key="1">
    <source>
        <dbReference type="ARBA" id="ARBA00004141"/>
    </source>
</evidence>
<reference evidence="14 15" key="1">
    <citation type="submission" date="2018-07" db="EMBL/GenBank/DDBJ databases">
        <title>Chitinophaga K2CV101002-2 sp. nov., isolated from a monsoon evergreen broad-leaved forest soil.</title>
        <authorList>
            <person name="Lv Y."/>
        </authorList>
    </citation>
    <scope>NUCLEOTIDE SEQUENCE [LARGE SCALE GENOMIC DNA]</scope>
    <source>
        <strain evidence="14 15">GDMCC 1.1288</strain>
    </source>
</reference>
<sequence>MANKETRQLSSFQRKWHHILFEGNSTQGRIFDIILLLAILTSVAVVMMESVVPLQRRYEHLFHLLEWIFTILFTIEYIFRIWCSYQPKKYIFSFYGLVDLLCILPSYVEAMYGNTHFLLTIRVLRLMRIFRVFKLIPFLDESKYLVTAIQRSRRKIFVFLFFILLFTMVLGTIMYVIESGKNSDFTSIPISVYWAIVTLTTVGYGDIAPITPLGQAFSALIMIMGYAIIAVPTGIVTVEMNKIHRAETATSKSCLGCSATGLDADSQYCKFCGTKL</sequence>
<dbReference type="InterPro" id="IPR005821">
    <property type="entry name" value="Ion_trans_dom"/>
</dbReference>
<keyword evidence="15" id="KW-1185">Reference proteome</keyword>
<comment type="subcellular location">
    <subcellularLocation>
        <location evidence="1">Membrane</location>
        <topology evidence="1">Multi-pass membrane protein</topology>
    </subcellularLocation>
</comment>
<organism evidence="14 15">
    <name type="scientific">Chitinophaga silvatica</name>
    <dbReference type="NCBI Taxonomy" id="2282649"/>
    <lineage>
        <taxon>Bacteria</taxon>
        <taxon>Pseudomonadati</taxon>
        <taxon>Bacteroidota</taxon>
        <taxon>Chitinophagia</taxon>
        <taxon>Chitinophagales</taxon>
        <taxon>Chitinophagaceae</taxon>
        <taxon>Chitinophaga</taxon>
    </lineage>
</organism>
<evidence type="ECO:0000259" key="13">
    <source>
        <dbReference type="Pfam" id="PF00520"/>
    </source>
</evidence>
<evidence type="ECO:0000313" key="14">
    <source>
        <dbReference type="EMBL" id="RFS19083.1"/>
    </source>
</evidence>
<keyword evidence="3" id="KW-0633">Potassium transport</keyword>
<evidence type="ECO:0000256" key="8">
    <source>
        <dbReference type="ARBA" id="ARBA00022989"/>
    </source>
</evidence>
<keyword evidence="10 12" id="KW-0472">Membrane</keyword>
<dbReference type="InterPro" id="IPR027359">
    <property type="entry name" value="Volt_channel_dom_sf"/>
</dbReference>
<evidence type="ECO:0000256" key="9">
    <source>
        <dbReference type="ARBA" id="ARBA00023065"/>
    </source>
</evidence>
<feature type="transmembrane region" description="Helical" evidence="12">
    <location>
        <begin position="216"/>
        <end position="238"/>
    </location>
</feature>
<protein>
    <submittedName>
        <fullName evidence="14">Ion transporter</fullName>
    </submittedName>
</protein>
<keyword evidence="2" id="KW-0813">Transport</keyword>
<keyword evidence="11" id="KW-0407">Ion channel</keyword>
<dbReference type="Proteomes" id="UP000260644">
    <property type="component" value="Unassembled WGS sequence"/>
</dbReference>
<evidence type="ECO:0000256" key="4">
    <source>
        <dbReference type="ARBA" id="ARBA00022692"/>
    </source>
</evidence>
<dbReference type="AlphaFoldDB" id="A0A3E1Y343"/>
<dbReference type="InterPro" id="IPR028325">
    <property type="entry name" value="VG_K_chnl"/>
</dbReference>
<dbReference type="RefSeq" id="WP_116978561.1">
    <property type="nucleotide sequence ID" value="NZ_QPMM01000016.1"/>
</dbReference>
<keyword evidence="6" id="KW-0851">Voltage-gated channel</keyword>
<evidence type="ECO:0000256" key="10">
    <source>
        <dbReference type="ARBA" id="ARBA00023136"/>
    </source>
</evidence>
<name>A0A3E1Y343_9BACT</name>
<keyword evidence="7" id="KW-0630">Potassium</keyword>
<proteinExistence type="predicted"/>
<keyword evidence="5" id="KW-0631">Potassium channel</keyword>
<feature type="transmembrane region" description="Helical" evidence="12">
    <location>
        <begin position="60"/>
        <end position="79"/>
    </location>
</feature>
<dbReference type="PRINTS" id="PR00169">
    <property type="entry name" value="KCHANNEL"/>
</dbReference>
<dbReference type="GO" id="GO:0008076">
    <property type="term" value="C:voltage-gated potassium channel complex"/>
    <property type="evidence" value="ECO:0007669"/>
    <property type="project" value="InterPro"/>
</dbReference>
<evidence type="ECO:0000256" key="5">
    <source>
        <dbReference type="ARBA" id="ARBA00022826"/>
    </source>
</evidence>
<keyword evidence="8 12" id="KW-1133">Transmembrane helix</keyword>
<dbReference type="Gene3D" id="1.10.287.70">
    <property type="match status" value="1"/>
</dbReference>
<dbReference type="EMBL" id="QPMM01000016">
    <property type="protein sequence ID" value="RFS19083.1"/>
    <property type="molecule type" value="Genomic_DNA"/>
</dbReference>
<keyword evidence="4 12" id="KW-0812">Transmembrane</keyword>